<feature type="chain" id="PRO_5046759199" description="Alpha/beta hydrolase" evidence="1">
    <location>
        <begin position="26"/>
        <end position="315"/>
    </location>
</feature>
<evidence type="ECO:0008006" key="4">
    <source>
        <dbReference type="Google" id="ProtNLM"/>
    </source>
</evidence>
<reference evidence="2 3" key="1">
    <citation type="submission" date="2021-03" db="EMBL/GenBank/DDBJ databases">
        <title>Complete genome of Parasphingorhabdus_sp.JHSY0214.</title>
        <authorList>
            <person name="Yoo J.H."/>
            <person name="Bae J.W."/>
        </authorList>
    </citation>
    <scope>NUCLEOTIDE SEQUENCE [LARGE SCALE GENOMIC DNA]</scope>
    <source>
        <strain evidence="2 3">JHSY0214</strain>
    </source>
</reference>
<keyword evidence="1" id="KW-0732">Signal</keyword>
<dbReference type="SUPFAM" id="SSF53474">
    <property type="entry name" value="alpha/beta-Hydrolases"/>
    <property type="match status" value="1"/>
</dbReference>
<name>A0ABX7T8Z5_9SPHN</name>
<dbReference type="EMBL" id="CP071794">
    <property type="protein sequence ID" value="QTD57438.1"/>
    <property type="molecule type" value="Genomic_DNA"/>
</dbReference>
<dbReference type="PANTHER" id="PTHR33428">
    <property type="entry name" value="CHLOROPHYLLASE-2, CHLOROPLASTIC"/>
    <property type="match status" value="1"/>
</dbReference>
<dbReference type="RefSeq" id="WP_207989897.1">
    <property type="nucleotide sequence ID" value="NZ_CP071794.1"/>
</dbReference>
<organism evidence="2 3">
    <name type="scientific">Parasphingorhabdus cellanae</name>
    <dbReference type="NCBI Taxonomy" id="2806553"/>
    <lineage>
        <taxon>Bacteria</taxon>
        <taxon>Pseudomonadati</taxon>
        <taxon>Pseudomonadota</taxon>
        <taxon>Alphaproteobacteria</taxon>
        <taxon>Sphingomonadales</taxon>
        <taxon>Sphingomonadaceae</taxon>
        <taxon>Parasphingorhabdus</taxon>
    </lineage>
</organism>
<keyword evidence="3" id="KW-1185">Reference proteome</keyword>
<evidence type="ECO:0000256" key="1">
    <source>
        <dbReference type="SAM" id="SignalP"/>
    </source>
</evidence>
<evidence type="ECO:0000313" key="3">
    <source>
        <dbReference type="Proteomes" id="UP000663923"/>
    </source>
</evidence>
<dbReference type="Gene3D" id="3.40.50.1820">
    <property type="entry name" value="alpha/beta hydrolase"/>
    <property type="match status" value="1"/>
</dbReference>
<dbReference type="Proteomes" id="UP000663923">
    <property type="component" value="Chromosome"/>
</dbReference>
<dbReference type="PANTHER" id="PTHR33428:SF14">
    <property type="entry name" value="CARBOXYLESTERASE TYPE B DOMAIN-CONTAINING PROTEIN"/>
    <property type="match status" value="1"/>
</dbReference>
<gene>
    <name evidence="2" type="ORF">J4G78_07905</name>
</gene>
<dbReference type="InterPro" id="IPR017395">
    <property type="entry name" value="Chlorophyllase-like"/>
</dbReference>
<protein>
    <recommendedName>
        <fullName evidence="4">Alpha/beta hydrolase</fullName>
    </recommendedName>
</protein>
<sequence length="315" mass="33898">MINRRSLCRGMAWLTMLLSSGPALAMQAASTIPNAPPKLVVTEIQTMLTTESGHQFPLTIFAPDRSGTFPLIVFSTGAFSSPDRYLNMLQPIADAGYVILAPTHLDAEILALDPKPKSETVWKTRNDEIAHLAAVPERVVALLKKRGIDIDAGQIAAMGHSYGALIAQIGAGAIAMEPDGSRTNRKIGNVAALVAYSPPGPIAEMIDAKGWSTIDVPSLTVTGTADVLPGFIDDWRLHKAAYEATPKGARWLWVGDDVDHYFDGLFGRGGSIRPEIAKRFDHSIATTIQFLDLHLKPEKVAEGPEPLSGVEVTKD</sequence>
<feature type="signal peptide" evidence="1">
    <location>
        <begin position="1"/>
        <end position="25"/>
    </location>
</feature>
<dbReference type="InterPro" id="IPR029058">
    <property type="entry name" value="AB_hydrolase_fold"/>
</dbReference>
<evidence type="ECO:0000313" key="2">
    <source>
        <dbReference type="EMBL" id="QTD57438.1"/>
    </source>
</evidence>
<accession>A0ABX7T8Z5</accession>
<proteinExistence type="predicted"/>
<dbReference type="Pfam" id="PF07224">
    <property type="entry name" value="Chlorophyllase"/>
    <property type="match status" value="1"/>
</dbReference>